<dbReference type="AlphaFoldDB" id="A0A1U7N6J5"/>
<protein>
    <submittedName>
        <fullName evidence="2">Uncharacterized protein</fullName>
    </submittedName>
</protein>
<keyword evidence="3" id="KW-1185">Reference proteome</keyword>
<dbReference type="PANTHER" id="PTHR35996">
    <property type="entry name" value="OSJNBA0038O10.25 PROTEIN"/>
    <property type="match status" value="1"/>
</dbReference>
<gene>
    <name evidence="2" type="ORF">BJP37_23705</name>
</gene>
<dbReference type="Pfam" id="PF26369">
    <property type="entry name" value="UPF0426"/>
    <property type="match status" value="1"/>
</dbReference>
<sequence length="72" mass="8157">MFLNELTPIFEEFTQQPVAFLGGFFSGVFRLNLSDDPLKSWLEAQNGSEIYKDGQNRSENDKNQGPQSISID</sequence>
<evidence type="ECO:0000313" key="2">
    <source>
        <dbReference type="EMBL" id="OLT61573.1"/>
    </source>
</evidence>
<organism evidence="2 3">
    <name type="scientific">Moorena bouillonii PNG</name>
    <dbReference type="NCBI Taxonomy" id="568701"/>
    <lineage>
        <taxon>Bacteria</taxon>
        <taxon>Bacillati</taxon>
        <taxon>Cyanobacteriota</taxon>
        <taxon>Cyanophyceae</taxon>
        <taxon>Coleofasciculales</taxon>
        <taxon>Coleofasciculaceae</taxon>
        <taxon>Moorena</taxon>
    </lineage>
</organism>
<feature type="compositionally biased region" description="Basic and acidic residues" evidence="1">
    <location>
        <begin position="50"/>
        <end position="62"/>
    </location>
</feature>
<dbReference type="PANTHER" id="PTHR35996:SF1">
    <property type="entry name" value="OS04G0528100 PROTEIN"/>
    <property type="match status" value="1"/>
</dbReference>
<comment type="caution">
    <text evidence="2">The sequence shown here is derived from an EMBL/GenBank/DDBJ whole genome shotgun (WGS) entry which is preliminary data.</text>
</comment>
<dbReference type="EMBL" id="MKZS01000001">
    <property type="protein sequence ID" value="OLT61573.1"/>
    <property type="molecule type" value="Genomic_DNA"/>
</dbReference>
<proteinExistence type="predicted"/>
<dbReference type="RefSeq" id="WP_075902805.1">
    <property type="nucleotide sequence ID" value="NZ_MKZS01000001.1"/>
</dbReference>
<evidence type="ECO:0000256" key="1">
    <source>
        <dbReference type="SAM" id="MobiDB-lite"/>
    </source>
</evidence>
<feature type="compositionally biased region" description="Polar residues" evidence="1">
    <location>
        <begin position="63"/>
        <end position="72"/>
    </location>
</feature>
<name>A0A1U7N6J5_9CYAN</name>
<accession>A0A1U7N6J5</accession>
<dbReference type="InterPro" id="IPR040278">
    <property type="entry name" value="UPF0426"/>
</dbReference>
<reference evidence="2 3" key="1">
    <citation type="submission" date="2016-10" db="EMBL/GenBank/DDBJ databases">
        <title>Comparative genomics uncovers the prolific and rare metabolic potential of the cyanobacterial genus Moorea.</title>
        <authorList>
            <person name="Leao T."/>
            <person name="Castelao G."/>
            <person name="Korobeynikov A."/>
            <person name="Monroe E.A."/>
            <person name="Podell S."/>
            <person name="Glukhov E."/>
            <person name="Allen E."/>
            <person name="Gerwick W.H."/>
            <person name="Gerwick L."/>
        </authorList>
    </citation>
    <scope>NUCLEOTIDE SEQUENCE [LARGE SCALE GENOMIC DNA]</scope>
    <source>
        <strain evidence="2 3">PNG5-198</strain>
    </source>
</reference>
<feature type="region of interest" description="Disordered" evidence="1">
    <location>
        <begin position="49"/>
        <end position="72"/>
    </location>
</feature>
<evidence type="ECO:0000313" key="3">
    <source>
        <dbReference type="Proteomes" id="UP000186657"/>
    </source>
</evidence>
<dbReference type="Proteomes" id="UP000186657">
    <property type="component" value="Unassembled WGS sequence"/>
</dbReference>